<dbReference type="InterPro" id="IPR001851">
    <property type="entry name" value="ABC_transp_permease"/>
</dbReference>
<dbReference type="CDD" id="cd06579">
    <property type="entry name" value="TM_PBP1_transp_AraH_like"/>
    <property type="match status" value="1"/>
</dbReference>
<evidence type="ECO:0000313" key="7">
    <source>
        <dbReference type="EMBL" id="GLR54783.1"/>
    </source>
</evidence>
<keyword evidence="2" id="KW-1003">Cell membrane</keyword>
<organism evidence="7 8">
    <name type="scientific">Shinella yambaruensis</name>
    <dbReference type="NCBI Taxonomy" id="415996"/>
    <lineage>
        <taxon>Bacteria</taxon>
        <taxon>Pseudomonadati</taxon>
        <taxon>Pseudomonadota</taxon>
        <taxon>Alphaproteobacteria</taxon>
        <taxon>Hyphomicrobiales</taxon>
        <taxon>Rhizobiaceae</taxon>
        <taxon>Shinella</taxon>
    </lineage>
</organism>
<evidence type="ECO:0000256" key="5">
    <source>
        <dbReference type="ARBA" id="ARBA00023136"/>
    </source>
</evidence>
<feature type="transmembrane region" description="Helical" evidence="6">
    <location>
        <begin position="301"/>
        <end position="320"/>
    </location>
</feature>
<dbReference type="Pfam" id="PF02653">
    <property type="entry name" value="BPD_transp_2"/>
    <property type="match status" value="1"/>
</dbReference>
<feature type="transmembrane region" description="Helical" evidence="6">
    <location>
        <begin position="225"/>
        <end position="247"/>
    </location>
</feature>
<dbReference type="Proteomes" id="UP001156702">
    <property type="component" value="Unassembled WGS sequence"/>
</dbReference>
<evidence type="ECO:0000256" key="1">
    <source>
        <dbReference type="ARBA" id="ARBA00004651"/>
    </source>
</evidence>
<dbReference type="PANTHER" id="PTHR32196">
    <property type="entry name" value="ABC TRANSPORTER PERMEASE PROTEIN YPHD-RELATED-RELATED"/>
    <property type="match status" value="1"/>
</dbReference>
<dbReference type="PANTHER" id="PTHR32196:SF63">
    <property type="entry name" value="INNER MEMBRANE ABC TRANSPORTER PERMEASE PROTEIN YJFF"/>
    <property type="match status" value="1"/>
</dbReference>
<feature type="transmembrane region" description="Helical" evidence="6">
    <location>
        <begin position="94"/>
        <end position="116"/>
    </location>
</feature>
<comment type="caution">
    <text evidence="7">The sequence shown here is derived from an EMBL/GenBank/DDBJ whole genome shotgun (WGS) entry which is preliminary data.</text>
</comment>
<proteinExistence type="predicted"/>
<accession>A0ABQ5ZW04</accession>
<keyword evidence="3 6" id="KW-0812">Transmembrane</keyword>
<gene>
    <name evidence="7" type="ORF">GCM10007923_60020</name>
</gene>
<evidence type="ECO:0000256" key="3">
    <source>
        <dbReference type="ARBA" id="ARBA00022692"/>
    </source>
</evidence>
<feature type="transmembrane region" description="Helical" evidence="6">
    <location>
        <begin position="25"/>
        <end position="43"/>
    </location>
</feature>
<reference evidence="8" key="1">
    <citation type="journal article" date="2019" name="Int. J. Syst. Evol. Microbiol.">
        <title>The Global Catalogue of Microorganisms (GCM) 10K type strain sequencing project: providing services to taxonomists for standard genome sequencing and annotation.</title>
        <authorList>
            <consortium name="The Broad Institute Genomics Platform"/>
            <consortium name="The Broad Institute Genome Sequencing Center for Infectious Disease"/>
            <person name="Wu L."/>
            <person name="Ma J."/>
        </authorList>
    </citation>
    <scope>NUCLEOTIDE SEQUENCE [LARGE SCALE GENOMIC DNA]</scope>
    <source>
        <strain evidence="8">NBRC 102122</strain>
    </source>
</reference>
<keyword evidence="5 6" id="KW-0472">Membrane</keyword>
<feature type="transmembrane region" description="Helical" evidence="6">
    <location>
        <begin position="63"/>
        <end position="82"/>
    </location>
</feature>
<keyword evidence="8" id="KW-1185">Reference proteome</keyword>
<keyword evidence="4 6" id="KW-1133">Transmembrane helix</keyword>
<feature type="transmembrane region" description="Helical" evidence="6">
    <location>
        <begin position="168"/>
        <end position="188"/>
    </location>
</feature>
<evidence type="ECO:0000313" key="8">
    <source>
        <dbReference type="Proteomes" id="UP001156702"/>
    </source>
</evidence>
<evidence type="ECO:0000256" key="4">
    <source>
        <dbReference type="ARBA" id="ARBA00022989"/>
    </source>
</evidence>
<comment type="subcellular location">
    <subcellularLocation>
        <location evidence="1">Cell membrane</location>
        <topology evidence="1">Multi-pass membrane protein</topology>
    </subcellularLocation>
</comment>
<evidence type="ECO:0000256" key="2">
    <source>
        <dbReference type="ARBA" id="ARBA00022475"/>
    </source>
</evidence>
<evidence type="ECO:0000256" key="6">
    <source>
        <dbReference type="SAM" id="Phobius"/>
    </source>
</evidence>
<name>A0ABQ5ZW04_9HYPH</name>
<feature type="transmembrane region" description="Helical" evidence="6">
    <location>
        <begin position="128"/>
        <end position="148"/>
    </location>
</feature>
<protein>
    <submittedName>
        <fullName evidence="7">ABC transporter permease</fullName>
    </submittedName>
</protein>
<sequence>MDRPMNPSSSSLFGKLLAGRGSRQGLWLLPLVIALAMALWLAAATSQFGQWSNLANLVAQGMPLLITAVGQMFVVLVGGLDLSIGSVVSFTTAILALDLPGVITLPGVFLLAALIGATNGYCITRLNVHPIVATLSMQYVVLGITRVLRPVSGGAVPDGVRWMVEGTFLGLPLPVFWGIATILLAWKLLYGSRYGLHLFAIGGGVASGSSDAARNFGIPASRNIMLAYVICSLFAALAGVFLAGRIVSGDPNVGLLMELDAITAVAIGGTQLSGGVGSLHGTIIGVAVLALLSNGMNLLNVTPFVQTAVKGVLLLAVVALQSRKKIGL</sequence>
<dbReference type="EMBL" id="BSOP01000060">
    <property type="protein sequence ID" value="GLR54783.1"/>
    <property type="molecule type" value="Genomic_DNA"/>
</dbReference>